<evidence type="ECO:0000256" key="4">
    <source>
        <dbReference type="ARBA" id="ARBA00022989"/>
    </source>
</evidence>
<dbReference type="InterPro" id="IPR001623">
    <property type="entry name" value="DnaJ_domain"/>
</dbReference>
<feature type="region of interest" description="Disordered" evidence="6">
    <location>
        <begin position="1"/>
        <end position="39"/>
    </location>
</feature>
<dbReference type="InterPro" id="IPR051100">
    <property type="entry name" value="DnaJ_subfamily_B/C"/>
</dbReference>
<dbReference type="PANTHER" id="PTHR43908:SF3">
    <property type="entry name" value="AT29763P-RELATED"/>
    <property type="match status" value="1"/>
</dbReference>
<name>A0ABR1F7L4_9ASCO</name>
<organism evidence="8 9">
    <name type="scientific">Myxozyma melibiosi</name>
    <dbReference type="NCBI Taxonomy" id="54550"/>
    <lineage>
        <taxon>Eukaryota</taxon>
        <taxon>Fungi</taxon>
        <taxon>Dikarya</taxon>
        <taxon>Ascomycota</taxon>
        <taxon>Saccharomycotina</taxon>
        <taxon>Lipomycetes</taxon>
        <taxon>Lipomycetales</taxon>
        <taxon>Lipomycetaceae</taxon>
        <taxon>Myxozyma</taxon>
    </lineage>
</organism>
<protein>
    <submittedName>
        <fullName evidence="8">DnaJ domain-containing protein</fullName>
    </submittedName>
</protein>
<keyword evidence="5" id="KW-0472">Membrane</keyword>
<evidence type="ECO:0000259" key="7">
    <source>
        <dbReference type="PROSITE" id="PS50076"/>
    </source>
</evidence>
<comment type="caution">
    <text evidence="8">The sequence shown here is derived from an EMBL/GenBank/DDBJ whole genome shotgun (WGS) entry which is preliminary data.</text>
</comment>
<dbReference type="Pfam" id="PF09320">
    <property type="entry name" value="DUF1977"/>
    <property type="match status" value="1"/>
</dbReference>
<dbReference type="EMBL" id="JBBJBU010000004">
    <property type="protein sequence ID" value="KAK7205797.1"/>
    <property type="molecule type" value="Genomic_DNA"/>
</dbReference>
<dbReference type="Gene3D" id="1.10.287.110">
    <property type="entry name" value="DnaJ domain"/>
    <property type="match status" value="1"/>
</dbReference>
<comment type="subcellular location">
    <subcellularLocation>
        <location evidence="1">Endoplasmic reticulum membrane</location>
        <topology evidence="1">Single-pass membrane protein</topology>
    </subcellularLocation>
</comment>
<gene>
    <name evidence="8" type="ORF">BZA70DRAFT_288983</name>
</gene>
<dbReference type="SMART" id="SM00271">
    <property type="entry name" value="DnaJ"/>
    <property type="match status" value="1"/>
</dbReference>
<dbReference type="InterPro" id="IPR036869">
    <property type="entry name" value="J_dom_sf"/>
</dbReference>
<dbReference type="InterPro" id="IPR015399">
    <property type="entry name" value="DUF1977_DnaJ-like"/>
</dbReference>
<feature type="domain" description="J" evidence="7">
    <location>
        <begin position="46"/>
        <end position="110"/>
    </location>
</feature>
<dbReference type="Proteomes" id="UP001498771">
    <property type="component" value="Unassembled WGS sequence"/>
</dbReference>
<proteinExistence type="predicted"/>
<keyword evidence="2" id="KW-0812">Transmembrane</keyword>
<evidence type="ECO:0000313" key="9">
    <source>
        <dbReference type="Proteomes" id="UP001498771"/>
    </source>
</evidence>
<dbReference type="RefSeq" id="XP_064768830.1">
    <property type="nucleotide sequence ID" value="XM_064914082.1"/>
</dbReference>
<dbReference type="PRINTS" id="PR00625">
    <property type="entry name" value="JDOMAIN"/>
</dbReference>
<evidence type="ECO:0000313" key="8">
    <source>
        <dbReference type="EMBL" id="KAK7205797.1"/>
    </source>
</evidence>
<dbReference type="Pfam" id="PF00226">
    <property type="entry name" value="DnaJ"/>
    <property type="match status" value="1"/>
</dbReference>
<dbReference type="PROSITE" id="PS00636">
    <property type="entry name" value="DNAJ_1"/>
    <property type="match status" value="1"/>
</dbReference>
<dbReference type="SUPFAM" id="SSF46565">
    <property type="entry name" value="Chaperone J-domain"/>
    <property type="match status" value="1"/>
</dbReference>
<dbReference type="CDD" id="cd06257">
    <property type="entry name" value="DnaJ"/>
    <property type="match status" value="1"/>
</dbReference>
<feature type="region of interest" description="Disordered" evidence="6">
    <location>
        <begin position="197"/>
        <end position="217"/>
    </location>
</feature>
<reference evidence="8 9" key="1">
    <citation type="submission" date="2024-03" db="EMBL/GenBank/DDBJ databases">
        <title>Genome-scale model development and genomic sequencing of the oleaginous clade Lipomyces.</title>
        <authorList>
            <consortium name="Lawrence Berkeley National Laboratory"/>
            <person name="Czajka J.J."/>
            <person name="Han Y."/>
            <person name="Kim J."/>
            <person name="Mondo S.J."/>
            <person name="Hofstad B.A."/>
            <person name="Robles A."/>
            <person name="Haridas S."/>
            <person name="Riley R."/>
            <person name="LaButti K."/>
            <person name="Pangilinan J."/>
            <person name="Andreopoulos W."/>
            <person name="Lipzen A."/>
            <person name="Yan J."/>
            <person name="Wang M."/>
            <person name="Ng V."/>
            <person name="Grigoriev I.V."/>
            <person name="Spatafora J.W."/>
            <person name="Magnuson J.K."/>
            <person name="Baker S.E."/>
            <person name="Pomraning K.R."/>
        </authorList>
    </citation>
    <scope>NUCLEOTIDE SEQUENCE [LARGE SCALE GENOMIC DNA]</scope>
    <source>
        <strain evidence="8 9">Phaff 52-87</strain>
    </source>
</reference>
<feature type="compositionally biased region" description="Low complexity" evidence="6">
    <location>
        <begin position="122"/>
        <end position="132"/>
    </location>
</feature>
<feature type="compositionally biased region" description="Gly residues" evidence="6">
    <location>
        <begin position="133"/>
        <end position="144"/>
    </location>
</feature>
<keyword evidence="9" id="KW-1185">Reference proteome</keyword>
<accession>A0ABR1F7L4</accession>
<dbReference type="GeneID" id="90039594"/>
<sequence length="363" mass="40410">MSSSSSSRPNETDASNRSHNQGRQSREYTPAQAESVKRVRRCRHDEFYAILDIEKTATDGEIKRAYRKLALLMHPDKNGAPGADEAFKMVSKAFQVLSDSEKKRIYDATGSDPDSRGGGMPSGFRSSSSRASAGGGRGFGGGMYGDEMTPDELFNMFFGGGGGGGGGFQTFGSFGGGPGIRVQSFGGSPFSMFDFPMGGGQRRPPPQNPPGANGERESFTPRMLIQLLPLILLFLFPLLTSLFDSGSSSESVFTPKVRFEFTPTPPYTSERLTGNYKVPYYVNPNDLTTLSDRKLRQLDQRAETSYVRVLQNKCDYEYDVRQRRLEESQGWFFVDQEKYEKARNMKMENCDRLKGMGVPYQRR</sequence>
<evidence type="ECO:0000256" key="1">
    <source>
        <dbReference type="ARBA" id="ARBA00004389"/>
    </source>
</evidence>
<evidence type="ECO:0000256" key="5">
    <source>
        <dbReference type="ARBA" id="ARBA00023136"/>
    </source>
</evidence>
<feature type="region of interest" description="Disordered" evidence="6">
    <location>
        <begin position="104"/>
        <end position="144"/>
    </location>
</feature>
<dbReference type="InterPro" id="IPR018253">
    <property type="entry name" value="DnaJ_domain_CS"/>
</dbReference>
<evidence type="ECO:0000256" key="6">
    <source>
        <dbReference type="SAM" id="MobiDB-lite"/>
    </source>
</evidence>
<keyword evidence="4" id="KW-1133">Transmembrane helix</keyword>
<dbReference type="PANTHER" id="PTHR43908">
    <property type="entry name" value="AT29763P-RELATED"/>
    <property type="match status" value="1"/>
</dbReference>
<evidence type="ECO:0000256" key="3">
    <source>
        <dbReference type="ARBA" id="ARBA00022824"/>
    </source>
</evidence>
<evidence type="ECO:0000256" key="2">
    <source>
        <dbReference type="ARBA" id="ARBA00022692"/>
    </source>
</evidence>
<keyword evidence="3" id="KW-0256">Endoplasmic reticulum</keyword>
<dbReference type="PROSITE" id="PS50076">
    <property type="entry name" value="DNAJ_2"/>
    <property type="match status" value="1"/>
</dbReference>